<feature type="coiled-coil region" evidence="2">
    <location>
        <begin position="23"/>
        <end position="66"/>
    </location>
</feature>
<sequence length="654" mass="77409">MCLTILISFIEHFIFLIIFILQFNEADQKLIQLSNNRKNSESADSYKKMNNRILAYQNKIQVTKDDNQFDFSIITPGYLKCNKTQYMFNWKINFFDSQLCEFSKDEFYQIYLYNCFLLGDCYKANSLSYIQQQFRSFESYFDIRNQNRINILLQGENMNEFNEFKLSNSSQNEFTDFNRIYVNKRNPFVQFSVYDIVNSNEKAISYFQKLIQQKAFKNIDEALQYYGVTLNEMEELNVHEFLHLEKLIPGNIQTYRQNYQNFYEYVAFCAYTLHINQFHRNVPNMAFSTNECEQCNSNNPSEYCTSLKSIQPLKQPLLIPIQQLQEYPLNYKTYDIICILYNSLICQLKIWSHQDSVESILNYQVPEEAMVTSSSNFKRNYENLELLGDSVLKYVVTVDIFRQYELLEEGEMTSLRSRLIMNTFLAQLFEQLGLEQFIINQDLHFKQIRNPLLKDIISSENKQLQISQKADIYEAIIGGVFESTQSLYEYITILRRTNFPISIYQDILFDYEPITDQVEHIDIRDYKFNNPQLYEIAINPQQYDRLEFLGDAAIELLVISYLFRVAREKQLKNPNWSLNPGLLSNWKQQLLGNKFMGEQAIKMGLRPKVIEIPKLYGDVFESVAAAILLDSGWKGFNQVYGSLYKKYMDEIIEL</sequence>
<keyword evidence="3" id="KW-0472">Membrane</keyword>
<evidence type="ECO:0000313" key="5">
    <source>
        <dbReference type="EMBL" id="CAD8168895.1"/>
    </source>
</evidence>
<keyword evidence="3" id="KW-1133">Transmembrane helix</keyword>
<dbReference type="AlphaFoldDB" id="A0A8S1UW75"/>
<feature type="domain" description="RNase III" evidence="4">
    <location>
        <begin position="537"/>
        <end position="632"/>
    </location>
</feature>
<protein>
    <recommendedName>
        <fullName evidence="4">RNase III domain-containing protein</fullName>
    </recommendedName>
</protein>
<dbReference type="PROSITE" id="PS50142">
    <property type="entry name" value="RNASE_3_2"/>
    <property type="match status" value="2"/>
</dbReference>
<reference evidence="5" key="1">
    <citation type="submission" date="2021-01" db="EMBL/GenBank/DDBJ databases">
        <authorList>
            <consortium name="Genoscope - CEA"/>
            <person name="William W."/>
        </authorList>
    </citation>
    <scope>NUCLEOTIDE SEQUENCE</scope>
</reference>
<dbReference type="PROSITE" id="PS00517">
    <property type="entry name" value="RNASE_3_1"/>
    <property type="match status" value="1"/>
</dbReference>
<keyword evidence="6" id="KW-1185">Reference proteome</keyword>
<dbReference type="InterPro" id="IPR000999">
    <property type="entry name" value="RNase_III_dom"/>
</dbReference>
<gene>
    <name evidence="5" type="ORF">POCTA_138.1.T0520232</name>
</gene>
<keyword evidence="2" id="KW-0175">Coiled coil</keyword>
<dbReference type="CDD" id="cd00593">
    <property type="entry name" value="RIBOc"/>
    <property type="match status" value="2"/>
</dbReference>
<evidence type="ECO:0000256" key="2">
    <source>
        <dbReference type="SAM" id="Coils"/>
    </source>
</evidence>
<dbReference type="EMBL" id="CAJJDP010000052">
    <property type="protein sequence ID" value="CAD8168895.1"/>
    <property type="molecule type" value="Genomic_DNA"/>
</dbReference>
<accession>A0A8S1UW75</accession>
<organism evidence="5 6">
    <name type="scientific">Paramecium octaurelia</name>
    <dbReference type="NCBI Taxonomy" id="43137"/>
    <lineage>
        <taxon>Eukaryota</taxon>
        <taxon>Sar</taxon>
        <taxon>Alveolata</taxon>
        <taxon>Ciliophora</taxon>
        <taxon>Intramacronucleata</taxon>
        <taxon>Oligohymenophorea</taxon>
        <taxon>Peniculida</taxon>
        <taxon>Parameciidae</taxon>
        <taxon>Paramecium</taxon>
    </lineage>
</organism>
<keyword evidence="3" id="KW-0812">Transmembrane</keyword>
<dbReference type="GO" id="GO:0004525">
    <property type="term" value="F:ribonuclease III activity"/>
    <property type="evidence" value="ECO:0007669"/>
    <property type="project" value="InterPro"/>
</dbReference>
<feature type="transmembrane region" description="Helical" evidence="3">
    <location>
        <begin position="5"/>
        <end position="23"/>
    </location>
</feature>
<dbReference type="OMA" id="ICILYNS"/>
<evidence type="ECO:0000313" key="6">
    <source>
        <dbReference type="Proteomes" id="UP000683925"/>
    </source>
</evidence>
<dbReference type="GO" id="GO:0006396">
    <property type="term" value="P:RNA processing"/>
    <property type="evidence" value="ECO:0007669"/>
    <property type="project" value="InterPro"/>
</dbReference>
<dbReference type="Pfam" id="PF00636">
    <property type="entry name" value="Ribonuclease_3"/>
    <property type="match status" value="2"/>
</dbReference>
<keyword evidence="1" id="KW-0378">Hydrolase</keyword>
<evidence type="ECO:0000256" key="3">
    <source>
        <dbReference type="SAM" id="Phobius"/>
    </source>
</evidence>
<name>A0A8S1UW75_PAROT</name>
<dbReference type="PANTHER" id="PTHR14950:SF37">
    <property type="entry name" value="ENDORIBONUCLEASE DICER"/>
    <property type="match status" value="1"/>
</dbReference>
<dbReference type="SMART" id="SM00535">
    <property type="entry name" value="RIBOc"/>
    <property type="match status" value="2"/>
</dbReference>
<proteinExistence type="predicted"/>
<dbReference type="OrthoDB" id="286154at2759"/>
<dbReference type="Proteomes" id="UP000683925">
    <property type="component" value="Unassembled WGS sequence"/>
</dbReference>
<evidence type="ECO:0000259" key="4">
    <source>
        <dbReference type="PROSITE" id="PS50142"/>
    </source>
</evidence>
<dbReference type="PANTHER" id="PTHR14950">
    <property type="entry name" value="DICER-RELATED"/>
    <property type="match status" value="1"/>
</dbReference>
<feature type="domain" description="RNase III" evidence="4">
    <location>
        <begin position="341"/>
        <end position="485"/>
    </location>
</feature>
<evidence type="ECO:0000256" key="1">
    <source>
        <dbReference type="ARBA" id="ARBA00022801"/>
    </source>
</evidence>
<comment type="caution">
    <text evidence="5">The sequence shown here is derived from an EMBL/GenBank/DDBJ whole genome shotgun (WGS) entry which is preliminary data.</text>
</comment>